<evidence type="ECO:0000313" key="2">
    <source>
        <dbReference type="EMBL" id="OLP77273.1"/>
    </source>
</evidence>
<dbReference type="InterPro" id="IPR006047">
    <property type="entry name" value="GH13_cat_dom"/>
</dbReference>
<dbReference type="Proteomes" id="UP000186817">
    <property type="component" value="Unassembled WGS sequence"/>
</dbReference>
<comment type="caution">
    <text evidence="2">The sequence shown here is derived from an EMBL/GenBank/DDBJ whole genome shotgun (WGS) entry which is preliminary data.</text>
</comment>
<proteinExistence type="predicted"/>
<dbReference type="PANTHER" id="PTHR10357">
    <property type="entry name" value="ALPHA-AMYLASE FAMILY MEMBER"/>
    <property type="match status" value="1"/>
</dbReference>
<feature type="domain" description="Glycosyl hydrolase family 13 catalytic" evidence="1">
    <location>
        <begin position="1"/>
        <end position="189"/>
    </location>
</feature>
<dbReference type="SUPFAM" id="SSF51445">
    <property type="entry name" value="(Trans)glycosidases"/>
    <property type="match status" value="1"/>
</dbReference>
<gene>
    <name evidence="2" type="primary">mok12</name>
    <name evidence="2" type="ORF">AK812_SmicGene42681</name>
</gene>
<dbReference type="OrthoDB" id="1740265at2759"/>
<dbReference type="GO" id="GO:0005975">
    <property type="term" value="P:carbohydrate metabolic process"/>
    <property type="evidence" value="ECO:0007669"/>
    <property type="project" value="InterPro"/>
</dbReference>
<accession>A0A1Q9C2X9</accession>
<dbReference type="EMBL" id="LSRX01001802">
    <property type="protein sequence ID" value="OLP77273.1"/>
    <property type="molecule type" value="Genomic_DNA"/>
</dbReference>
<keyword evidence="3" id="KW-1185">Reference proteome</keyword>
<dbReference type="InterPro" id="IPR017853">
    <property type="entry name" value="GH"/>
</dbReference>
<evidence type="ECO:0000259" key="1">
    <source>
        <dbReference type="Pfam" id="PF00128"/>
    </source>
</evidence>
<protein>
    <submittedName>
        <fullName evidence="2">Cell wall alpha-1,3-glucan synthase mok12</fullName>
    </submittedName>
</protein>
<sequence>MDDLRLEHARVQQKYIAMSKALISSCDIDGFRVDTPMQVPLNFYKAWAPAVRDHAKSLGKASFGALTATGRGRDRNMYGTDHFIDGPATMKGGIVYSYYWYMFTAFVYSQPQYADGFALAYAEERSMIDVYDPANARHEYAMWNFCNNHDNWRLQSMTSTRHLHVCLVVITFWPGIPLHYAGDEQNFDSPGSALDGWAREELGVSLAWQAVPTHQSGNVASRDNFDMTSGNYLFIARLNALRRAYFGSFGSEECDKLLTPNPPIQDVLAFVRGCSEEQRVAVLANFHSTETREALLWSPWQEHTELEDIIATSEQLRIVVGAGGRLQTSLPPLAAMAFVPGPKRSIPPSVVAVSPAHAAVLSGPAGTVQIVLSFDQPMHSSAADGVSLDGFAGMFSCMTANCTKVAATMLFETFCDGVHVVEALEGLQSFLGLGTFSSFRSTFTVNRHRGIIARPHMHEWPGLICNRGRALCHNAAGAEWLRIKNVGGNWTAWRPYEDQSDWQSFGGCHLR</sequence>
<dbReference type="AlphaFoldDB" id="A0A1Q9C2X9"/>
<reference evidence="2 3" key="1">
    <citation type="submission" date="2016-02" db="EMBL/GenBank/DDBJ databases">
        <title>Genome analysis of coral dinoflagellate symbionts highlights evolutionary adaptations to a symbiotic lifestyle.</title>
        <authorList>
            <person name="Aranda M."/>
            <person name="Li Y."/>
            <person name="Liew Y.J."/>
            <person name="Baumgarten S."/>
            <person name="Simakov O."/>
            <person name="Wilson M."/>
            <person name="Piel J."/>
            <person name="Ashoor H."/>
            <person name="Bougouffa S."/>
            <person name="Bajic V.B."/>
            <person name="Ryu T."/>
            <person name="Ravasi T."/>
            <person name="Bayer T."/>
            <person name="Micklem G."/>
            <person name="Kim H."/>
            <person name="Bhak J."/>
            <person name="Lajeunesse T.C."/>
            <person name="Voolstra C.R."/>
        </authorList>
    </citation>
    <scope>NUCLEOTIDE SEQUENCE [LARGE SCALE GENOMIC DNA]</scope>
    <source>
        <strain evidence="2 3">CCMP2467</strain>
    </source>
</reference>
<evidence type="ECO:0000313" key="3">
    <source>
        <dbReference type="Proteomes" id="UP000186817"/>
    </source>
</evidence>
<dbReference type="Gene3D" id="3.20.20.80">
    <property type="entry name" value="Glycosidases"/>
    <property type="match status" value="1"/>
</dbReference>
<name>A0A1Q9C2X9_SYMMI</name>
<dbReference type="Pfam" id="PF00128">
    <property type="entry name" value="Alpha-amylase"/>
    <property type="match status" value="1"/>
</dbReference>
<organism evidence="2 3">
    <name type="scientific">Symbiodinium microadriaticum</name>
    <name type="common">Dinoflagellate</name>
    <name type="synonym">Zooxanthella microadriatica</name>
    <dbReference type="NCBI Taxonomy" id="2951"/>
    <lineage>
        <taxon>Eukaryota</taxon>
        <taxon>Sar</taxon>
        <taxon>Alveolata</taxon>
        <taxon>Dinophyceae</taxon>
        <taxon>Suessiales</taxon>
        <taxon>Symbiodiniaceae</taxon>
        <taxon>Symbiodinium</taxon>
    </lineage>
</organism>